<dbReference type="Proteomes" id="UP000252586">
    <property type="component" value="Unassembled WGS sequence"/>
</dbReference>
<dbReference type="RefSeq" id="WP_328435762.1">
    <property type="nucleotide sequence ID" value="NZ_CP107943.1"/>
</dbReference>
<evidence type="ECO:0008006" key="3">
    <source>
        <dbReference type="Google" id="ProtNLM"/>
    </source>
</evidence>
<dbReference type="SUPFAM" id="SSF53474">
    <property type="entry name" value="alpha/beta-Hydrolases"/>
    <property type="match status" value="1"/>
</dbReference>
<dbReference type="STRING" id="1210090.GCA_001613185_07076"/>
<dbReference type="Gene3D" id="3.40.50.1820">
    <property type="entry name" value="alpha/beta hydrolase"/>
    <property type="match status" value="1"/>
</dbReference>
<gene>
    <name evidence="1" type="ORF">DFR74_115178</name>
</gene>
<dbReference type="EMBL" id="QNRE01000015">
    <property type="protein sequence ID" value="RBO85330.1"/>
    <property type="molecule type" value="Genomic_DNA"/>
</dbReference>
<dbReference type="AlphaFoldDB" id="A0A366D5M5"/>
<evidence type="ECO:0000313" key="2">
    <source>
        <dbReference type="Proteomes" id="UP000252586"/>
    </source>
</evidence>
<protein>
    <recommendedName>
        <fullName evidence="3">Alpha/beta hydrolase family protein</fullName>
    </recommendedName>
</protein>
<proteinExistence type="predicted"/>
<comment type="caution">
    <text evidence="1">The sequence shown here is derived from an EMBL/GenBank/DDBJ whole genome shotgun (WGS) entry which is preliminary data.</text>
</comment>
<sequence length="253" mass="26344">MTTTPRPERNADPSLAESTVPQAITPAAPCAGASGAGPLSASGEVVCVHRWGAAHAPATVIYLERGDWRSWRPVTSRLHSRLGGGIAQITVHRHDPGTGCNRAREHALPTASSPTDLDTAATYATGAIVCVATGTRCTLAQRWAAARCRENPAAVAGLVLLNPAATAPPAGAPQDPPSATDLGELREIPTWVVCDSLVDGGYGARFAEALWADHIDIPGGGHAVEGSHPDRVMHTVLTALEVAYLTDRRGDRP</sequence>
<evidence type="ECO:0000313" key="1">
    <source>
        <dbReference type="EMBL" id="RBO85330.1"/>
    </source>
</evidence>
<accession>A0A366D5M5</accession>
<keyword evidence="2" id="KW-1185">Reference proteome</keyword>
<reference evidence="1 2" key="1">
    <citation type="submission" date="2018-06" db="EMBL/GenBank/DDBJ databases">
        <title>Genomic Encyclopedia of Type Strains, Phase IV (KMG-IV): sequencing the most valuable type-strain genomes for metagenomic binning, comparative biology and taxonomic classification.</title>
        <authorList>
            <person name="Goeker M."/>
        </authorList>
    </citation>
    <scope>NUCLEOTIDE SEQUENCE [LARGE SCALE GENOMIC DNA]</scope>
    <source>
        <strain evidence="1 2">DSM 44599</strain>
    </source>
</reference>
<name>A0A366D5M5_9NOCA</name>
<organism evidence="1 2">
    <name type="scientific">Nocardia puris</name>
    <dbReference type="NCBI Taxonomy" id="208602"/>
    <lineage>
        <taxon>Bacteria</taxon>
        <taxon>Bacillati</taxon>
        <taxon>Actinomycetota</taxon>
        <taxon>Actinomycetes</taxon>
        <taxon>Mycobacteriales</taxon>
        <taxon>Nocardiaceae</taxon>
        <taxon>Nocardia</taxon>
    </lineage>
</organism>
<dbReference type="InterPro" id="IPR029058">
    <property type="entry name" value="AB_hydrolase_fold"/>
</dbReference>